<keyword evidence="2 3" id="KW-0326">Glycosidase</keyword>
<gene>
    <name evidence="6" type="ORF">SAMN05444353_2675</name>
</gene>
<organism evidence="6 7">
    <name type="scientific">Polaribacter dokdonensis DSW-5</name>
    <dbReference type="NCBI Taxonomy" id="1300348"/>
    <lineage>
        <taxon>Bacteria</taxon>
        <taxon>Pseudomonadati</taxon>
        <taxon>Bacteroidota</taxon>
        <taxon>Flavobacteriia</taxon>
        <taxon>Flavobacteriales</taxon>
        <taxon>Flavobacteriaceae</taxon>
    </lineage>
</organism>
<evidence type="ECO:0000313" key="6">
    <source>
        <dbReference type="EMBL" id="SEE60607.1"/>
    </source>
</evidence>
<evidence type="ECO:0000256" key="1">
    <source>
        <dbReference type="ARBA" id="ARBA00022801"/>
    </source>
</evidence>
<feature type="chain" id="PRO_5046449923" evidence="4">
    <location>
        <begin position="26"/>
        <end position="345"/>
    </location>
</feature>
<evidence type="ECO:0000313" key="7">
    <source>
        <dbReference type="Proteomes" id="UP000183071"/>
    </source>
</evidence>
<keyword evidence="7" id="KW-1185">Reference proteome</keyword>
<dbReference type="PROSITE" id="PS51257">
    <property type="entry name" value="PROKAR_LIPOPROTEIN"/>
    <property type="match status" value="1"/>
</dbReference>
<evidence type="ECO:0000256" key="2">
    <source>
        <dbReference type="ARBA" id="ARBA00023295"/>
    </source>
</evidence>
<evidence type="ECO:0000256" key="3">
    <source>
        <dbReference type="RuleBase" id="RU361153"/>
    </source>
</evidence>
<sequence length="345" mass="39040">MTLSKAYKFLKNLFLMVCISLSIYACSNSDISNAVEVKGYNIIDNKITYNANPIQLIGANTLQSFGVGSQDLINWNLDITREFVGNVKENPVSGTPILDSNNQWLHSLEAIVAENRANNLITILCPFGWDGTTENLFTGKKPTETFFYSDFINQLELWAETFKDQDDVWIEVWNEPYRFDRADGYTDDIWLSDMTTLYQIVRNKTSSIILIPCAEQGQDESVLINVGSSFLNGKTNVLFDIHAYEKWLIDSEDNMSQRLSVLENKNLPVFFGEIAPVNSGVLMNPNPLLDLLSDSGISLAAWLWKYDENDQDALLTKDGNPNNVNNNNWGSSYRSLALKERNPKK</sequence>
<proteinExistence type="inferred from homology"/>
<name>A0A1H5K7Y4_9FLAO</name>
<evidence type="ECO:0000256" key="4">
    <source>
        <dbReference type="SAM" id="SignalP"/>
    </source>
</evidence>
<comment type="similarity">
    <text evidence="3">Belongs to the glycosyl hydrolase 5 (cellulase A) family.</text>
</comment>
<dbReference type="Gene3D" id="3.20.20.80">
    <property type="entry name" value="Glycosidases"/>
    <property type="match status" value="1"/>
</dbReference>
<dbReference type="Pfam" id="PF00150">
    <property type="entry name" value="Cellulase"/>
    <property type="match status" value="1"/>
</dbReference>
<feature type="signal peptide" evidence="4">
    <location>
        <begin position="1"/>
        <end position="25"/>
    </location>
</feature>
<keyword evidence="1 3" id="KW-0378">Hydrolase</keyword>
<dbReference type="InterPro" id="IPR017853">
    <property type="entry name" value="GH"/>
</dbReference>
<keyword evidence="4" id="KW-0732">Signal</keyword>
<dbReference type="EMBL" id="FNUE01000002">
    <property type="protein sequence ID" value="SEE60607.1"/>
    <property type="molecule type" value="Genomic_DNA"/>
</dbReference>
<feature type="domain" description="Glycoside hydrolase family 5" evidence="5">
    <location>
        <begin position="90"/>
        <end position="307"/>
    </location>
</feature>
<dbReference type="Proteomes" id="UP000183071">
    <property type="component" value="Unassembled WGS sequence"/>
</dbReference>
<reference evidence="6 7" key="1">
    <citation type="submission" date="2016-10" db="EMBL/GenBank/DDBJ databases">
        <authorList>
            <person name="Varghese N."/>
            <person name="Submissions S."/>
        </authorList>
    </citation>
    <scope>NUCLEOTIDE SEQUENCE [LARGE SCALE GENOMIC DNA]</scope>
    <source>
        <strain evidence="6 7">DSW-5</strain>
    </source>
</reference>
<comment type="caution">
    <text evidence="6">The sequence shown here is derived from an EMBL/GenBank/DDBJ whole genome shotgun (WGS) entry which is preliminary data.</text>
</comment>
<dbReference type="InterPro" id="IPR001547">
    <property type="entry name" value="Glyco_hydro_5"/>
</dbReference>
<dbReference type="SUPFAM" id="SSF51445">
    <property type="entry name" value="(Trans)glycosidases"/>
    <property type="match status" value="1"/>
</dbReference>
<accession>A0A1H5K7Y4</accession>
<protein>
    <submittedName>
        <fullName evidence="6">Mannan endo-1,4-beta-mannosidase</fullName>
    </submittedName>
</protein>
<evidence type="ECO:0000259" key="5">
    <source>
        <dbReference type="Pfam" id="PF00150"/>
    </source>
</evidence>